<accession>A0A4Z2F5K3</accession>
<organism evidence="1 2">
    <name type="scientific">Liparis tanakae</name>
    <name type="common">Tanaka's snailfish</name>
    <dbReference type="NCBI Taxonomy" id="230148"/>
    <lineage>
        <taxon>Eukaryota</taxon>
        <taxon>Metazoa</taxon>
        <taxon>Chordata</taxon>
        <taxon>Craniata</taxon>
        <taxon>Vertebrata</taxon>
        <taxon>Euteleostomi</taxon>
        <taxon>Actinopterygii</taxon>
        <taxon>Neopterygii</taxon>
        <taxon>Teleostei</taxon>
        <taxon>Neoteleostei</taxon>
        <taxon>Acanthomorphata</taxon>
        <taxon>Eupercaria</taxon>
        <taxon>Perciformes</taxon>
        <taxon>Cottioidei</taxon>
        <taxon>Cottales</taxon>
        <taxon>Liparidae</taxon>
        <taxon>Liparis</taxon>
    </lineage>
</organism>
<proteinExistence type="predicted"/>
<protein>
    <submittedName>
        <fullName evidence="1">Uncharacterized protein</fullName>
    </submittedName>
</protein>
<evidence type="ECO:0000313" key="1">
    <source>
        <dbReference type="EMBL" id="TNN36021.1"/>
    </source>
</evidence>
<comment type="caution">
    <text evidence="1">The sequence shown here is derived from an EMBL/GenBank/DDBJ whole genome shotgun (WGS) entry which is preliminary data.</text>
</comment>
<keyword evidence="2" id="KW-1185">Reference proteome</keyword>
<reference evidence="1 2" key="1">
    <citation type="submission" date="2019-03" db="EMBL/GenBank/DDBJ databases">
        <title>First draft genome of Liparis tanakae, snailfish: a comprehensive survey of snailfish specific genes.</title>
        <authorList>
            <person name="Kim W."/>
            <person name="Song I."/>
            <person name="Jeong J.-H."/>
            <person name="Kim D."/>
            <person name="Kim S."/>
            <person name="Ryu S."/>
            <person name="Song J.Y."/>
            <person name="Lee S.K."/>
        </authorList>
    </citation>
    <scope>NUCLEOTIDE SEQUENCE [LARGE SCALE GENOMIC DNA]</scope>
    <source>
        <tissue evidence="1">Muscle</tissue>
    </source>
</reference>
<name>A0A4Z2F5K3_9TELE</name>
<dbReference type="EMBL" id="SRLO01001670">
    <property type="protein sequence ID" value="TNN36021.1"/>
    <property type="molecule type" value="Genomic_DNA"/>
</dbReference>
<evidence type="ECO:0000313" key="2">
    <source>
        <dbReference type="Proteomes" id="UP000314294"/>
    </source>
</evidence>
<dbReference type="AlphaFoldDB" id="A0A4Z2F5K3"/>
<dbReference type="Proteomes" id="UP000314294">
    <property type="component" value="Unassembled WGS sequence"/>
</dbReference>
<sequence length="144" mass="16142">MTKRVFSLAQPTVFIDTSRISMLMTSRFLRLSRRNERRDQVGFHPTLGLAETRVVGVALGSDLDDAAQQERVLGDPLEGRHEEGAQRVEHGDRGGLLQAVGLEGRQHVDELQKDLSDVGSQQIFISLGSKVNGQLMKYVWPWMN</sequence>
<gene>
    <name evidence="1" type="ORF">EYF80_053805</name>
</gene>